<dbReference type="OrthoDB" id="26149at2759"/>
<evidence type="ECO:0000313" key="1">
    <source>
        <dbReference type="EMBL" id="POY71055.1"/>
    </source>
</evidence>
<reference evidence="1 2" key="1">
    <citation type="journal article" date="2018" name="Front. Microbiol.">
        <title>Prospects for Fungal Bioremediation of Acidic Radioactive Waste Sites: Characterization and Genome Sequence of Rhodotorula taiwanensis MD1149.</title>
        <authorList>
            <person name="Tkavc R."/>
            <person name="Matrosova V.Y."/>
            <person name="Grichenko O.E."/>
            <person name="Gostincar C."/>
            <person name="Volpe R.P."/>
            <person name="Klimenkova P."/>
            <person name="Gaidamakova E.K."/>
            <person name="Zhou C.E."/>
            <person name="Stewart B.J."/>
            <person name="Lyman M.G."/>
            <person name="Malfatti S.A."/>
            <person name="Rubinfeld B."/>
            <person name="Courtot M."/>
            <person name="Singh J."/>
            <person name="Dalgard C.L."/>
            <person name="Hamilton T."/>
            <person name="Frey K.G."/>
            <person name="Gunde-Cimerman N."/>
            <person name="Dugan L."/>
            <person name="Daly M.J."/>
        </authorList>
    </citation>
    <scope>NUCLEOTIDE SEQUENCE [LARGE SCALE GENOMIC DNA]</scope>
    <source>
        <strain evidence="1 2">MD1149</strain>
    </source>
</reference>
<dbReference type="EMBL" id="PJQD01000088">
    <property type="protein sequence ID" value="POY71055.1"/>
    <property type="molecule type" value="Genomic_DNA"/>
</dbReference>
<comment type="caution">
    <text evidence="1">The sequence shown here is derived from an EMBL/GenBank/DDBJ whole genome shotgun (WGS) entry which is preliminary data.</text>
</comment>
<protein>
    <submittedName>
        <fullName evidence="1">Uncharacterized protein</fullName>
    </submittedName>
</protein>
<accession>A0A2S5B2R4</accession>
<name>A0A2S5B2R4_9BASI</name>
<dbReference type="SUPFAM" id="SSF48371">
    <property type="entry name" value="ARM repeat"/>
    <property type="match status" value="1"/>
</dbReference>
<dbReference type="PANTHER" id="PTHR10957">
    <property type="entry name" value="RAP1 GTPASE-GDP DISSOCIATION STIMULATOR 1"/>
    <property type="match status" value="1"/>
</dbReference>
<dbReference type="InterPro" id="IPR040144">
    <property type="entry name" value="RAP1GDS1"/>
</dbReference>
<organism evidence="1 2">
    <name type="scientific">Rhodotorula taiwanensis</name>
    <dbReference type="NCBI Taxonomy" id="741276"/>
    <lineage>
        <taxon>Eukaryota</taxon>
        <taxon>Fungi</taxon>
        <taxon>Dikarya</taxon>
        <taxon>Basidiomycota</taxon>
        <taxon>Pucciniomycotina</taxon>
        <taxon>Microbotryomycetes</taxon>
        <taxon>Sporidiobolales</taxon>
        <taxon>Sporidiobolaceae</taxon>
        <taxon>Rhodotorula</taxon>
    </lineage>
</organism>
<gene>
    <name evidence="1" type="ORF">BMF94_5981</name>
</gene>
<sequence length="804" mass="86712">MAVLTDVSPVPADMSRAALALRALAAQASVESAEWEQVAKASKTLADSLRTVELRTALGEAGLLESCGVLLKRLVDLKAAPEATAPAAEAPALRAQLELVRVVGNMCFEHDGNRQRTLDAGIPLSIARLLGYTLASDGSTDDRERELGIDELKFARAAAGAFLNSSLKFDPMRRELARIEILRPLLALLDTRPPESRRARRAYTVGEWATVPSSSSISTEEREERMQIASTAVRWAANVLEDVLAEDKTAFPLESVSVLASVALAFAEVDRAVLVDQPEEAEDWIDTDIELLTISTSLLEGFCLDSDAVKAELAFATYDSETSGAPTTLLHRLLDFIEHAEPPAYWSTWSEDATRTAKAFAAIKASIVRAVVETPNLDEVMRRLWTETRVDEIGKTDGKGQSWLVERLVQWLRNAKIDDGREDLLICAAHMLASLGRKGESFHAEVETFQADKRRADEYTLALVSEYGLAGPLSQIVRDRVAGAISKSGRPGETTQTLFGVISLLRHLAIPLPNRDVIGKEHITPFVAQLLRPELDVVQPLQLASVGLLKHLCYPNLENAIELCGERCSPEDDKTPLNELLLLVKRVDDVRLRSEATRVLVNAVRAIFGPASAAAGSDARLASSRSRLSQADIATAIGELARTSAKYPMLVNEGVVALALLAAKDAAAASTVRQALLRAPRLAVSRRGPPEDASVQTLSTQSVPISAGPEGMEASCAAAALATFFAREGSEGLATVPNVPDEMLSNIVNLLLVLTVSGSAGEVAPLKDVFSRPLQAELARSGSQPERTRAWRSAAARLLHIWSA</sequence>
<dbReference type="Proteomes" id="UP000237144">
    <property type="component" value="Unassembled WGS sequence"/>
</dbReference>
<proteinExistence type="predicted"/>
<evidence type="ECO:0000313" key="2">
    <source>
        <dbReference type="Proteomes" id="UP000237144"/>
    </source>
</evidence>
<keyword evidence="2" id="KW-1185">Reference proteome</keyword>
<dbReference type="STRING" id="741276.A0A2S5B2R4"/>
<dbReference type="AlphaFoldDB" id="A0A2S5B2R4"/>
<dbReference type="InterPro" id="IPR016024">
    <property type="entry name" value="ARM-type_fold"/>
</dbReference>
<dbReference type="GO" id="GO:0005085">
    <property type="term" value="F:guanyl-nucleotide exchange factor activity"/>
    <property type="evidence" value="ECO:0007669"/>
    <property type="project" value="InterPro"/>
</dbReference>